<reference evidence="2 3" key="1">
    <citation type="journal article" date="2018" name="Sci. Rep.">
        <title>Characterisation of pathogen-specific regions and novel effector candidates in Fusarium oxysporum f. sp. cepae.</title>
        <authorList>
            <person name="Armitage A.D."/>
            <person name="Taylor A."/>
            <person name="Sobczyk M.K."/>
            <person name="Baxter L."/>
            <person name="Greenfield B.P."/>
            <person name="Bates H.J."/>
            <person name="Wilson F."/>
            <person name="Jackson A.C."/>
            <person name="Ott S."/>
            <person name="Harrison R.J."/>
            <person name="Clarkson J.P."/>
        </authorList>
    </citation>
    <scope>NUCLEOTIDE SEQUENCE [LARGE SCALE GENOMIC DNA]</scope>
    <source>
        <strain evidence="2 3">Fp_A8</strain>
    </source>
</reference>
<proteinExistence type="predicted"/>
<accession>A0A420RJ63</accession>
<name>A0A420RJ63_GIBIN</name>
<protein>
    <recommendedName>
        <fullName evidence="4">Secreted protein</fullName>
    </recommendedName>
</protein>
<organism evidence="2 3">
    <name type="scientific">Gibberella intermedia</name>
    <name type="common">Bulb rot disease fungus</name>
    <name type="synonym">Fusarium proliferatum</name>
    <dbReference type="NCBI Taxonomy" id="948311"/>
    <lineage>
        <taxon>Eukaryota</taxon>
        <taxon>Fungi</taxon>
        <taxon>Dikarya</taxon>
        <taxon>Ascomycota</taxon>
        <taxon>Pezizomycotina</taxon>
        <taxon>Sordariomycetes</taxon>
        <taxon>Hypocreomycetidae</taxon>
        <taxon>Hypocreales</taxon>
        <taxon>Nectriaceae</taxon>
        <taxon>Fusarium</taxon>
        <taxon>Fusarium fujikuroi species complex</taxon>
    </lineage>
</organism>
<sequence length="197" mass="21134">MSVFKMMAVAWLVLSTLPCLAFAGTVIETKPSSGSAAPEKTFMTVPGVGRLPYLQLFEEHSAPGEELDAFVVRVAPRLREYSRETGFEACGVLASDGARFAVIVGTNQAHTLCVNDATKVPAGLTHSGHTLHSHPVGEYRVNAQDRLVLGALTPLNSRQKRGPAGFSAEDIASGHGYVVERDRVLHQAGQNAVREVR</sequence>
<evidence type="ECO:0000256" key="1">
    <source>
        <dbReference type="SAM" id="SignalP"/>
    </source>
</evidence>
<dbReference type="Proteomes" id="UP000283569">
    <property type="component" value="Unassembled WGS sequence"/>
</dbReference>
<evidence type="ECO:0000313" key="2">
    <source>
        <dbReference type="EMBL" id="RKL17054.1"/>
    </source>
</evidence>
<keyword evidence="1" id="KW-0732">Signal</keyword>
<feature type="chain" id="PRO_5019483757" description="Secreted protein" evidence="1">
    <location>
        <begin position="24"/>
        <end position="197"/>
    </location>
</feature>
<feature type="signal peptide" evidence="1">
    <location>
        <begin position="1"/>
        <end position="23"/>
    </location>
</feature>
<dbReference type="EMBL" id="MRDB01000281">
    <property type="protein sequence ID" value="RKL17054.1"/>
    <property type="molecule type" value="Genomic_DNA"/>
</dbReference>
<evidence type="ECO:0008006" key="4">
    <source>
        <dbReference type="Google" id="ProtNLM"/>
    </source>
</evidence>
<evidence type="ECO:0000313" key="3">
    <source>
        <dbReference type="Proteomes" id="UP000283569"/>
    </source>
</evidence>
<gene>
    <name evidence="2" type="ORF">BFJ72_g15303</name>
</gene>
<comment type="caution">
    <text evidence="2">The sequence shown here is derived from an EMBL/GenBank/DDBJ whole genome shotgun (WGS) entry which is preliminary data.</text>
</comment>
<dbReference type="AlphaFoldDB" id="A0A420RJ63"/>